<accession>A0A1D8TS12</accession>
<keyword evidence="1" id="KW-0812">Transmembrane</keyword>
<proteinExistence type="predicted"/>
<keyword evidence="1" id="KW-1133">Transmembrane helix</keyword>
<evidence type="ECO:0008006" key="4">
    <source>
        <dbReference type="Google" id="ProtNLM"/>
    </source>
</evidence>
<gene>
    <name evidence="2" type="ORF">BJP34_14115</name>
</gene>
<protein>
    <recommendedName>
        <fullName evidence="4">DUF3153 domain-containing protein</fullName>
    </recommendedName>
</protein>
<organism evidence="2 3">
    <name type="scientific">Moorena producens PAL-8-15-08-1</name>
    <dbReference type="NCBI Taxonomy" id="1458985"/>
    <lineage>
        <taxon>Bacteria</taxon>
        <taxon>Bacillati</taxon>
        <taxon>Cyanobacteriota</taxon>
        <taxon>Cyanophyceae</taxon>
        <taxon>Coleofasciculales</taxon>
        <taxon>Coleofasciculaceae</taxon>
        <taxon>Moorena</taxon>
    </lineage>
</organism>
<sequence>MKLNFVSLRQLVSGTLRHLRVLGVIVLASVLLSGCVNYDLGVRFDGEHHGKIVQQIKLGEQLTKLSDAEATKWLRSLESRAKQLQGKTQRLSDREIAIAIPFNNGKELVSKFEQFFNPVGHPEDAPLAPDSDSNPSFNSNLRLDQNNFFVVQRNHLSYDLDLRSLGVINSDNGKVVVTAGSLLDLQFSLETPWGANSIEKSPNAISPKIYDDGHQLVWTLQPGQINHIEVAFWLPSSLGIGMIIIILVVLGGFYIKYKSFPWERTETNQPAIPSNVM</sequence>
<keyword evidence="1" id="KW-0472">Membrane</keyword>
<dbReference type="EMBL" id="CP017599">
    <property type="protein sequence ID" value="AOX00442.1"/>
    <property type="molecule type" value="Genomic_DNA"/>
</dbReference>
<dbReference type="Proteomes" id="UP000177870">
    <property type="component" value="Chromosome"/>
</dbReference>
<dbReference type="PROSITE" id="PS51257">
    <property type="entry name" value="PROKAR_LIPOPROTEIN"/>
    <property type="match status" value="1"/>
</dbReference>
<dbReference type="InterPro" id="IPR021499">
    <property type="entry name" value="DUF3153"/>
</dbReference>
<name>A0A1D8TS12_9CYAN</name>
<evidence type="ECO:0000313" key="2">
    <source>
        <dbReference type="EMBL" id="AOX00442.1"/>
    </source>
</evidence>
<evidence type="ECO:0000313" key="3">
    <source>
        <dbReference type="Proteomes" id="UP000177870"/>
    </source>
</evidence>
<dbReference type="KEGG" id="mpro:BJP34_14115"/>
<dbReference type="OrthoDB" id="458293at2"/>
<dbReference type="Pfam" id="PF11353">
    <property type="entry name" value="DUF3153"/>
    <property type="match status" value="1"/>
</dbReference>
<feature type="transmembrane region" description="Helical" evidence="1">
    <location>
        <begin position="232"/>
        <end position="255"/>
    </location>
</feature>
<dbReference type="RefSeq" id="WP_070392903.1">
    <property type="nucleotide sequence ID" value="NZ_CP017599.1"/>
</dbReference>
<dbReference type="STRING" id="1458985.BJP34_14115"/>
<reference evidence="3" key="1">
    <citation type="submission" date="2016-10" db="EMBL/GenBank/DDBJ databases">
        <title>Comparative genomics uncovers the prolific and rare metabolic potential of the cyanobacterial genus Moorea.</title>
        <authorList>
            <person name="Leao T."/>
            <person name="Castelao G."/>
            <person name="Korobeynikov A."/>
            <person name="Monroe E.A."/>
            <person name="Podell S."/>
            <person name="Glukhov E."/>
            <person name="Allen E."/>
            <person name="Gerwick W.H."/>
            <person name="Gerwick L."/>
        </authorList>
    </citation>
    <scope>NUCLEOTIDE SEQUENCE [LARGE SCALE GENOMIC DNA]</scope>
    <source>
        <strain evidence="3">PAL-8-15-08-1</strain>
    </source>
</reference>
<dbReference type="AlphaFoldDB" id="A0A1D8TS12"/>
<evidence type="ECO:0000256" key="1">
    <source>
        <dbReference type="SAM" id="Phobius"/>
    </source>
</evidence>